<evidence type="ECO:0000256" key="1">
    <source>
        <dbReference type="ARBA" id="ARBA00005417"/>
    </source>
</evidence>
<protein>
    <submittedName>
        <fullName evidence="7">ABC transporter ATP-binding protein</fullName>
    </submittedName>
</protein>
<dbReference type="CDD" id="cd03293">
    <property type="entry name" value="ABC_NrtD_SsuB_transporters"/>
    <property type="match status" value="1"/>
</dbReference>
<dbReference type="InterPro" id="IPR027417">
    <property type="entry name" value="P-loop_NTPase"/>
</dbReference>
<evidence type="ECO:0000256" key="3">
    <source>
        <dbReference type="ARBA" id="ARBA00022475"/>
    </source>
</evidence>
<dbReference type="SUPFAM" id="SSF52540">
    <property type="entry name" value="P-loop containing nucleoside triphosphate hydrolases"/>
    <property type="match status" value="1"/>
</dbReference>
<proteinExistence type="inferred from homology"/>
<comment type="caution">
    <text evidence="7">The sequence shown here is derived from an EMBL/GenBank/DDBJ whole genome shotgun (WGS) entry which is preliminary data.</text>
</comment>
<keyword evidence="4" id="KW-0547">Nucleotide-binding</keyword>
<dbReference type="EMBL" id="BKAD01000049">
    <property type="protein sequence ID" value="GEP32121.1"/>
    <property type="molecule type" value="Genomic_DNA"/>
</dbReference>
<comment type="similarity">
    <text evidence="1">Belongs to the ABC transporter superfamily.</text>
</comment>
<gene>
    <name evidence="7" type="ORF">TPL01_32590</name>
</gene>
<dbReference type="GO" id="GO:0005524">
    <property type="term" value="F:ATP binding"/>
    <property type="evidence" value="ECO:0007669"/>
    <property type="project" value="UniProtKB-KW"/>
</dbReference>
<dbReference type="PROSITE" id="PS00211">
    <property type="entry name" value="ABC_TRANSPORTER_1"/>
    <property type="match status" value="1"/>
</dbReference>
<evidence type="ECO:0000313" key="7">
    <source>
        <dbReference type="EMBL" id="GEP32121.1"/>
    </source>
</evidence>
<keyword evidence="8" id="KW-1185">Reference proteome</keyword>
<evidence type="ECO:0000259" key="6">
    <source>
        <dbReference type="PROSITE" id="PS50893"/>
    </source>
</evidence>
<dbReference type="Pfam" id="PF00005">
    <property type="entry name" value="ABC_tran"/>
    <property type="match status" value="1"/>
</dbReference>
<dbReference type="PANTHER" id="PTHR42788">
    <property type="entry name" value="TAURINE IMPORT ATP-BINDING PROTEIN-RELATED"/>
    <property type="match status" value="1"/>
</dbReference>
<reference evidence="7 8" key="1">
    <citation type="submission" date="2019-07" db="EMBL/GenBank/DDBJ databases">
        <title>Whole genome shotgun sequence of Thiobacillus plumbophilus NBRC 107929.</title>
        <authorList>
            <person name="Hosoyama A."/>
            <person name="Uohara A."/>
            <person name="Ohji S."/>
            <person name="Ichikawa N."/>
        </authorList>
    </citation>
    <scope>NUCLEOTIDE SEQUENCE [LARGE SCALE GENOMIC DNA]</scope>
    <source>
        <strain evidence="7 8">NBRC 107929</strain>
    </source>
</reference>
<dbReference type="InterPro" id="IPR003439">
    <property type="entry name" value="ABC_transporter-like_ATP-bd"/>
</dbReference>
<evidence type="ECO:0000256" key="5">
    <source>
        <dbReference type="ARBA" id="ARBA00022840"/>
    </source>
</evidence>
<dbReference type="PANTHER" id="PTHR42788:SF13">
    <property type="entry name" value="ALIPHATIC SULFONATES IMPORT ATP-BINDING PROTEIN SSUB"/>
    <property type="match status" value="1"/>
</dbReference>
<accession>A0A512LDA7</accession>
<dbReference type="InterPro" id="IPR050166">
    <property type="entry name" value="ABC_transporter_ATP-bind"/>
</dbReference>
<dbReference type="Proteomes" id="UP000321337">
    <property type="component" value="Unassembled WGS sequence"/>
</dbReference>
<sequence length="283" mass="31551">MLDQTIETMGEVRLKDVGQVYKRGNQHEIILRKCSFDVTPGKLTVLLGPSGCGKSTLIKLIAGYENPTLGAITIDGKLVQGPGSDRTVVFQETALFPWMTLHENIMFGPVEQGANKREVSEKATKLLAKVGLKGFENKYPDQVSGGMQRRAEVARAFINNPKVMILDEPFRGLDHMSRGLMQEYYSALFEETRMTTLFVTSEVDEAIFLADRIIVLSYKPTNVKAIIDVPLPRPRQFHMLTSETYGNLKEHILGLLYEEALKGFAAGAVGTVEMEQIVEAVRR</sequence>
<evidence type="ECO:0000256" key="2">
    <source>
        <dbReference type="ARBA" id="ARBA00022448"/>
    </source>
</evidence>
<dbReference type="Gene3D" id="3.40.50.300">
    <property type="entry name" value="P-loop containing nucleotide triphosphate hydrolases"/>
    <property type="match status" value="1"/>
</dbReference>
<dbReference type="RefSeq" id="WP_147075055.1">
    <property type="nucleotide sequence ID" value="NZ_AP021884.1"/>
</dbReference>
<dbReference type="PROSITE" id="PS50893">
    <property type="entry name" value="ABC_TRANSPORTER_2"/>
    <property type="match status" value="1"/>
</dbReference>
<organism evidence="7 8">
    <name type="scientific">Sulfuriferula plumbiphila</name>
    <dbReference type="NCBI Taxonomy" id="171865"/>
    <lineage>
        <taxon>Bacteria</taxon>
        <taxon>Pseudomonadati</taxon>
        <taxon>Pseudomonadota</taxon>
        <taxon>Betaproteobacteria</taxon>
        <taxon>Nitrosomonadales</taxon>
        <taxon>Sulfuricellaceae</taxon>
        <taxon>Sulfuriferula</taxon>
    </lineage>
</organism>
<keyword evidence="3" id="KW-1003">Cell membrane</keyword>
<evidence type="ECO:0000256" key="4">
    <source>
        <dbReference type="ARBA" id="ARBA00022741"/>
    </source>
</evidence>
<feature type="domain" description="ABC transporter" evidence="6">
    <location>
        <begin position="12"/>
        <end position="243"/>
    </location>
</feature>
<keyword evidence="3" id="KW-0472">Membrane</keyword>
<dbReference type="GO" id="GO:0016887">
    <property type="term" value="F:ATP hydrolysis activity"/>
    <property type="evidence" value="ECO:0007669"/>
    <property type="project" value="InterPro"/>
</dbReference>
<dbReference type="InterPro" id="IPR017871">
    <property type="entry name" value="ABC_transporter-like_CS"/>
</dbReference>
<evidence type="ECO:0000313" key="8">
    <source>
        <dbReference type="Proteomes" id="UP000321337"/>
    </source>
</evidence>
<dbReference type="SMART" id="SM00382">
    <property type="entry name" value="AAA"/>
    <property type="match status" value="1"/>
</dbReference>
<dbReference type="OrthoDB" id="9783039at2"/>
<keyword evidence="5 7" id="KW-0067">ATP-binding</keyword>
<dbReference type="InterPro" id="IPR003593">
    <property type="entry name" value="AAA+_ATPase"/>
</dbReference>
<keyword evidence="2" id="KW-0813">Transport</keyword>
<name>A0A512LDA7_9PROT</name>
<dbReference type="AlphaFoldDB" id="A0A512LDA7"/>